<dbReference type="Proteomes" id="UP001298424">
    <property type="component" value="Unassembled WGS sequence"/>
</dbReference>
<evidence type="ECO:0000313" key="2">
    <source>
        <dbReference type="Proteomes" id="UP001298424"/>
    </source>
</evidence>
<name>A0ABS9NKT6_9NEIS</name>
<reference evidence="1 2" key="1">
    <citation type="submission" date="2022-02" db="EMBL/GenBank/DDBJ databases">
        <title>Genome sequence data of Kingella unionensis sp. nov. strain CICC 24913 (CCUG 75125).</title>
        <authorList>
            <person name="Xiao M."/>
        </authorList>
    </citation>
    <scope>NUCLEOTIDE SEQUENCE [LARGE SCALE GENOMIC DNA]</scope>
    <source>
        <strain evidence="1 2">CICC 24913</strain>
    </source>
</reference>
<accession>A0ABS9NKT6</accession>
<comment type="caution">
    <text evidence="1">The sequence shown here is derived from an EMBL/GenBank/DDBJ whole genome shotgun (WGS) entry which is preliminary data.</text>
</comment>
<evidence type="ECO:0000313" key="1">
    <source>
        <dbReference type="EMBL" id="MCG6503413.1"/>
    </source>
</evidence>
<keyword evidence="2" id="KW-1185">Reference proteome</keyword>
<sequence length="175" mass="19559">MMKAALNRPTENQNPAQSAQALRNCCLITDGNAHRNPSQAAGEGLDETDVLHEAMLPEIRTAAILIAAMRHDFSRHSPSEFTDEADWFAARIIVLQARKFYLDISMSFMLQTANERARQFASRHRLPFQAASICPSLHCKRPEHILQMECLLGGDVLADPRANTQALRPALHKFA</sequence>
<organism evidence="1 2">
    <name type="scientific">Kingella pumchi</name>
    <dbReference type="NCBI Taxonomy" id="2779506"/>
    <lineage>
        <taxon>Bacteria</taxon>
        <taxon>Pseudomonadati</taxon>
        <taxon>Pseudomonadota</taxon>
        <taxon>Betaproteobacteria</taxon>
        <taxon>Neisseriales</taxon>
        <taxon>Neisseriaceae</taxon>
        <taxon>Kingella</taxon>
    </lineage>
</organism>
<gene>
    <name evidence="1" type="ORF">MB824_02745</name>
</gene>
<protein>
    <submittedName>
        <fullName evidence="1">Uncharacterized protein</fullName>
    </submittedName>
</protein>
<dbReference type="EMBL" id="JAKOOW010000009">
    <property type="protein sequence ID" value="MCG6503413.1"/>
    <property type="molecule type" value="Genomic_DNA"/>
</dbReference>
<proteinExistence type="predicted"/>
<dbReference type="RefSeq" id="WP_238745753.1">
    <property type="nucleotide sequence ID" value="NZ_JAKOOW010000009.1"/>
</dbReference>